<feature type="transmembrane region" description="Helical" evidence="10">
    <location>
        <begin position="318"/>
        <end position="336"/>
    </location>
</feature>
<dbReference type="Gene3D" id="1.20.1530.20">
    <property type="match status" value="1"/>
</dbReference>
<accession>C1N5M8</accession>
<keyword evidence="3" id="KW-0050">Antiport</keyword>
<evidence type="ECO:0000256" key="5">
    <source>
        <dbReference type="ARBA" id="ARBA00022729"/>
    </source>
</evidence>
<protein>
    <submittedName>
        <fullName evidence="13">Monovalent Cation:Proton antiporter-2 family</fullName>
    </submittedName>
</protein>
<keyword evidence="5 11" id="KW-0732">Signal</keyword>
<dbReference type="AlphaFoldDB" id="C1N5M8"/>
<dbReference type="RefSeq" id="XP_003063391.1">
    <property type="nucleotide sequence ID" value="XM_003063345.1"/>
</dbReference>
<feature type="region of interest" description="Disordered" evidence="9">
    <location>
        <begin position="140"/>
        <end position="205"/>
    </location>
</feature>
<evidence type="ECO:0000259" key="12">
    <source>
        <dbReference type="Pfam" id="PF00999"/>
    </source>
</evidence>
<feature type="region of interest" description="Disordered" evidence="9">
    <location>
        <begin position="50"/>
        <end position="82"/>
    </location>
</feature>
<dbReference type="InterPro" id="IPR045158">
    <property type="entry name" value="KEA4/5/6-like"/>
</dbReference>
<dbReference type="GeneID" id="9688830"/>
<organism evidence="14">
    <name type="scientific">Micromonas pusilla (strain CCMP1545)</name>
    <name type="common">Picoplanktonic green alga</name>
    <dbReference type="NCBI Taxonomy" id="564608"/>
    <lineage>
        <taxon>Eukaryota</taxon>
        <taxon>Viridiplantae</taxon>
        <taxon>Chlorophyta</taxon>
        <taxon>Mamiellophyceae</taxon>
        <taxon>Mamiellales</taxon>
        <taxon>Mamiellaceae</taxon>
        <taxon>Micromonas</taxon>
    </lineage>
</organism>
<feature type="transmembrane region" description="Helical" evidence="10">
    <location>
        <begin position="268"/>
        <end position="286"/>
    </location>
</feature>
<name>C1N5M8_MICPC</name>
<dbReference type="OrthoDB" id="1654420at2759"/>
<comment type="subcellular location">
    <subcellularLocation>
        <location evidence="1">Membrane</location>
        <topology evidence="1">Multi-pass membrane protein</topology>
    </subcellularLocation>
</comment>
<evidence type="ECO:0000256" key="2">
    <source>
        <dbReference type="ARBA" id="ARBA00022448"/>
    </source>
</evidence>
<evidence type="ECO:0000256" key="3">
    <source>
        <dbReference type="ARBA" id="ARBA00022449"/>
    </source>
</evidence>
<feature type="signal peptide" evidence="11">
    <location>
        <begin position="1"/>
        <end position="31"/>
    </location>
</feature>
<dbReference type="PANTHER" id="PTHR16254">
    <property type="entry name" value="POTASSIUM/PROTON ANTIPORTER-RELATED"/>
    <property type="match status" value="1"/>
</dbReference>
<keyword evidence="2" id="KW-0813">Transport</keyword>
<feature type="transmembrane region" description="Helical" evidence="10">
    <location>
        <begin position="376"/>
        <end position="394"/>
    </location>
</feature>
<dbReference type="Proteomes" id="UP000001876">
    <property type="component" value="Unassembled WGS sequence"/>
</dbReference>
<evidence type="ECO:0000256" key="7">
    <source>
        <dbReference type="ARBA" id="ARBA00023065"/>
    </source>
</evidence>
<sequence length="412" mass="40856">MGRPSRSPRAALALATIALVLLTCAPRPALASPSSGDATDLRLLDDATSRAAASSGVAPPAPLATTTTGAADAPPPPGKPGFEKTLAAQVDNMLAKEFKDADASANAGVLGEGAGKSFNRTVIAEGATLETVARVRRAGGGHELEREGGSGGGGGDGVGGGGHDASGGGGGAGVGGGGSGGSGGSGGDGGDGAGSKFNAGGDGGLELPRDHVSAGAFIERTIRDALHTGAEEEDVERLVDAKDNEFVISNPKSGTMELQQDLRLIRDLVVVLVAAAIGAVAFTMMGQPLITGYLVAGAAVGPGGLGLVVELVQVETLAQFGIIFLLFTLGVEFSYAKLKHVQGVALGGGLAEIALMMLVCGVVSNFTGAELKEGVFVGAFLSMSSTAVCVKCLAERKARSPHTGPRTTAFAW</sequence>
<keyword evidence="8 10" id="KW-0472">Membrane</keyword>
<dbReference type="KEGG" id="mpp:MICPUCDRAFT_42664"/>
<keyword evidence="14" id="KW-1185">Reference proteome</keyword>
<evidence type="ECO:0000256" key="10">
    <source>
        <dbReference type="SAM" id="Phobius"/>
    </source>
</evidence>
<feature type="compositionally biased region" description="Gly residues" evidence="9">
    <location>
        <begin position="149"/>
        <end position="193"/>
    </location>
</feature>
<dbReference type="STRING" id="564608.C1N5M8"/>
<evidence type="ECO:0000256" key="9">
    <source>
        <dbReference type="SAM" id="MobiDB-lite"/>
    </source>
</evidence>
<evidence type="ECO:0000256" key="6">
    <source>
        <dbReference type="ARBA" id="ARBA00022989"/>
    </source>
</evidence>
<evidence type="ECO:0000313" key="13">
    <source>
        <dbReference type="EMBL" id="EEH52527.1"/>
    </source>
</evidence>
<dbReference type="InterPro" id="IPR038770">
    <property type="entry name" value="Na+/solute_symporter_sf"/>
</dbReference>
<dbReference type="InterPro" id="IPR006153">
    <property type="entry name" value="Cation/H_exchanger_TM"/>
</dbReference>
<feature type="chain" id="PRO_5002912389" evidence="11">
    <location>
        <begin position="32"/>
        <end position="412"/>
    </location>
</feature>
<keyword evidence="6 10" id="KW-1133">Transmembrane helix</keyword>
<dbReference type="eggNOG" id="KOG1650">
    <property type="taxonomic scope" value="Eukaryota"/>
</dbReference>
<proteinExistence type="predicted"/>
<dbReference type="GO" id="GO:0015386">
    <property type="term" value="F:potassium:proton antiporter activity"/>
    <property type="evidence" value="ECO:0007669"/>
    <property type="project" value="InterPro"/>
</dbReference>
<reference evidence="13 14" key="1">
    <citation type="journal article" date="2009" name="Science">
        <title>Green evolution and dynamic adaptations revealed by genomes of the marine picoeukaryotes Micromonas.</title>
        <authorList>
            <person name="Worden A.Z."/>
            <person name="Lee J.H."/>
            <person name="Mock T."/>
            <person name="Rouze P."/>
            <person name="Simmons M.P."/>
            <person name="Aerts A.L."/>
            <person name="Allen A.E."/>
            <person name="Cuvelier M.L."/>
            <person name="Derelle E."/>
            <person name="Everett M.V."/>
            <person name="Foulon E."/>
            <person name="Grimwood J."/>
            <person name="Gundlach H."/>
            <person name="Henrissat B."/>
            <person name="Napoli C."/>
            <person name="McDonald S.M."/>
            <person name="Parker M.S."/>
            <person name="Rombauts S."/>
            <person name="Salamov A."/>
            <person name="Von Dassow P."/>
            <person name="Badger J.H."/>
            <person name="Coutinho P.M."/>
            <person name="Demir E."/>
            <person name="Dubchak I."/>
            <person name="Gentemann C."/>
            <person name="Eikrem W."/>
            <person name="Gready J.E."/>
            <person name="John U."/>
            <person name="Lanier W."/>
            <person name="Lindquist E.A."/>
            <person name="Lucas S."/>
            <person name="Mayer K.F."/>
            <person name="Moreau H."/>
            <person name="Not F."/>
            <person name="Otillar R."/>
            <person name="Panaud O."/>
            <person name="Pangilinan J."/>
            <person name="Paulsen I."/>
            <person name="Piegu B."/>
            <person name="Poliakov A."/>
            <person name="Robbens S."/>
            <person name="Schmutz J."/>
            <person name="Toulza E."/>
            <person name="Wyss T."/>
            <person name="Zelensky A."/>
            <person name="Zhou K."/>
            <person name="Armbrust E.V."/>
            <person name="Bhattacharya D."/>
            <person name="Goodenough U.W."/>
            <person name="Van de Peer Y."/>
            <person name="Grigoriev I.V."/>
        </authorList>
    </citation>
    <scope>NUCLEOTIDE SEQUENCE [LARGE SCALE GENOMIC DNA]</scope>
    <source>
        <strain evidence="13 14">CCMP1545</strain>
    </source>
</reference>
<feature type="domain" description="Cation/H+ exchanger transmembrane" evidence="12">
    <location>
        <begin position="273"/>
        <end position="401"/>
    </location>
</feature>
<evidence type="ECO:0000256" key="1">
    <source>
        <dbReference type="ARBA" id="ARBA00004141"/>
    </source>
</evidence>
<evidence type="ECO:0000256" key="11">
    <source>
        <dbReference type="SAM" id="SignalP"/>
    </source>
</evidence>
<evidence type="ECO:0000256" key="8">
    <source>
        <dbReference type="ARBA" id="ARBA00023136"/>
    </source>
</evidence>
<dbReference type="EMBL" id="GG663748">
    <property type="protein sequence ID" value="EEH52527.1"/>
    <property type="molecule type" value="Genomic_DNA"/>
</dbReference>
<evidence type="ECO:0000313" key="14">
    <source>
        <dbReference type="Proteomes" id="UP000001876"/>
    </source>
</evidence>
<evidence type="ECO:0000256" key="4">
    <source>
        <dbReference type="ARBA" id="ARBA00022692"/>
    </source>
</evidence>
<gene>
    <name evidence="13" type="ORF">MICPUCDRAFT_42664</name>
</gene>
<feature type="transmembrane region" description="Helical" evidence="10">
    <location>
        <begin position="343"/>
        <end position="364"/>
    </location>
</feature>
<dbReference type="GO" id="GO:0016020">
    <property type="term" value="C:membrane"/>
    <property type="evidence" value="ECO:0007669"/>
    <property type="project" value="UniProtKB-SubCell"/>
</dbReference>
<dbReference type="PANTHER" id="PTHR16254:SF14">
    <property type="entry name" value="TRANSMEMBRANE AND COILED-COIL DOMAIN-CONTAINING PROTEIN 3"/>
    <property type="match status" value="1"/>
</dbReference>
<keyword evidence="7" id="KW-0406">Ion transport</keyword>
<dbReference type="Pfam" id="PF00999">
    <property type="entry name" value="Na_H_Exchanger"/>
    <property type="match status" value="1"/>
</dbReference>
<feature type="compositionally biased region" description="Low complexity" evidence="9">
    <location>
        <begin position="50"/>
        <end position="72"/>
    </location>
</feature>
<keyword evidence="4 10" id="KW-0812">Transmembrane</keyword>